<dbReference type="AlphaFoldDB" id="A0A8T0HLS1"/>
<protein>
    <submittedName>
        <fullName evidence="2">Uncharacterized protein</fullName>
    </submittedName>
</protein>
<dbReference type="EMBL" id="CM026426">
    <property type="protein sequence ID" value="KAG0571767.1"/>
    <property type="molecule type" value="Genomic_DNA"/>
</dbReference>
<evidence type="ECO:0000313" key="3">
    <source>
        <dbReference type="Proteomes" id="UP000822688"/>
    </source>
</evidence>
<accession>A0A8T0HLS1</accession>
<organism evidence="2 3">
    <name type="scientific">Ceratodon purpureus</name>
    <name type="common">Fire moss</name>
    <name type="synonym">Dicranum purpureum</name>
    <dbReference type="NCBI Taxonomy" id="3225"/>
    <lineage>
        <taxon>Eukaryota</taxon>
        <taxon>Viridiplantae</taxon>
        <taxon>Streptophyta</taxon>
        <taxon>Embryophyta</taxon>
        <taxon>Bryophyta</taxon>
        <taxon>Bryophytina</taxon>
        <taxon>Bryopsida</taxon>
        <taxon>Dicranidae</taxon>
        <taxon>Pseudoditrichales</taxon>
        <taxon>Ditrichaceae</taxon>
        <taxon>Ceratodon</taxon>
    </lineage>
</organism>
<feature type="region of interest" description="Disordered" evidence="1">
    <location>
        <begin position="56"/>
        <end position="100"/>
    </location>
</feature>
<feature type="compositionally biased region" description="Pro residues" evidence="1">
    <location>
        <begin position="82"/>
        <end position="100"/>
    </location>
</feature>
<comment type="caution">
    <text evidence="2">The sequence shown here is derived from an EMBL/GenBank/DDBJ whole genome shotgun (WGS) entry which is preliminary data.</text>
</comment>
<reference evidence="2" key="1">
    <citation type="submission" date="2020-06" db="EMBL/GenBank/DDBJ databases">
        <title>WGS assembly of Ceratodon purpureus strain R40.</title>
        <authorList>
            <person name="Carey S.B."/>
            <person name="Jenkins J."/>
            <person name="Shu S."/>
            <person name="Lovell J.T."/>
            <person name="Sreedasyam A."/>
            <person name="Maumus F."/>
            <person name="Tiley G.P."/>
            <person name="Fernandez-Pozo N."/>
            <person name="Barry K."/>
            <person name="Chen C."/>
            <person name="Wang M."/>
            <person name="Lipzen A."/>
            <person name="Daum C."/>
            <person name="Saski C.A."/>
            <person name="Payton A.C."/>
            <person name="Mcbreen J.C."/>
            <person name="Conrad R.E."/>
            <person name="Kollar L.M."/>
            <person name="Olsson S."/>
            <person name="Huttunen S."/>
            <person name="Landis J.B."/>
            <person name="Wickett N.J."/>
            <person name="Johnson M.G."/>
            <person name="Rensing S.A."/>
            <person name="Grimwood J."/>
            <person name="Schmutz J."/>
            <person name="Mcdaniel S.F."/>
        </authorList>
    </citation>
    <scope>NUCLEOTIDE SEQUENCE</scope>
    <source>
        <strain evidence="2">R40</strain>
    </source>
</reference>
<sequence length="167" mass="18755">MEAMAEAICPKEEDRRNEEHVQLLSCLAASCYAQGSRSCRKQLFFMSVMQKRILNPKSKGSGFCRPTRGSQTPPRATASLEQPPPPTPQDPFTPTLQDPPLPVTPSFLVRRVGAPSPSRAHSLSLPPELLRRWRPPKVSGFGGRVSRPWRLLQHCFFEALFSEGFKR</sequence>
<proteinExistence type="predicted"/>
<keyword evidence="3" id="KW-1185">Reference proteome</keyword>
<evidence type="ECO:0000313" key="2">
    <source>
        <dbReference type="EMBL" id="KAG0571767.1"/>
    </source>
</evidence>
<gene>
    <name evidence="2" type="ORF">KC19_VG040700</name>
</gene>
<name>A0A8T0HLS1_CERPU</name>
<evidence type="ECO:0000256" key="1">
    <source>
        <dbReference type="SAM" id="MobiDB-lite"/>
    </source>
</evidence>
<dbReference type="Proteomes" id="UP000822688">
    <property type="component" value="Chromosome V"/>
</dbReference>